<evidence type="ECO:0000259" key="2">
    <source>
        <dbReference type="Pfam" id="PF13717"/>
    </source>
</evidence>
<evidence type="ECO:0000313" key="4">
    <source>
        <dbReference type="Proteomes" id="UP000609121"/>
    </source>
</evidence>
<reference evidence="3" key="1">
    <citation type="submission" date="2020-09" db="EMBL/GenBank/DDBJ databases">
        <title>A novel bacterium of genus Mangrovicoccus, isolated from South China Sea.</title>
        <authorList>
            <person name="Huang H."/>
            <person name="Mo K."/>
            <person name="Hu Y."/>
        </authorList>
    </citation>
    <scope>NUCLEOTIDE SEQUENCE</scope>
    <source>
        <strain evidence="3">HB182678</strain>
    </source>
</reference>
<gene>
    <name evidence="3" type="ORF">ICN82_07720</name>
</gene>
<dbReference type="AlphaFoldDB" id="A0A8J6Z7X8"/>
<proteinExistence type="predicted"/>
<dbReference type="NCBIfam" id="TIGR02098">
    <property type="entry name" value="MJ0042_CXXC"/>
    <property type="match status" value="1"/>
</dbReference>
<dbReference type="Pfam" id="PF13717">
    <property type="entry name" value="Zn_ribbon_4"/>
    <property type="match status" value="1"/>
</dbReference>
<accession>A0A8J6Z7X8</accession>
<feature type="domain" description="Zinc finger/thioredoxin putative" evidence="2">
    <location>
        <begin position="1"/>
        <end position="36"/>
    </location>
</feature>
<protein>
    <submittedName>
        <fullName evidence="3">Zinc-ribbon domain-containing protein</fullName>
    </submittedName>
</protein>
<evidence type="ECO:0000313" key="3">
    <source>
        <dbReference type="EMBL" id="MBE3638090.1"/>
    </source>
</evidence>
<keyword evidence="4" id="KW-1185">Reference proteome</keyword>
<sequence>MRIICPACQAAYDVPESAIAAGGRDVQCSACGHNWFQLWLPDLSARPAAGAPSAAAGLPAPGREPPLP</sequence>
<feature type="region of interest" description="Disordered" evidence="1">
    <location>
        <begin position="47"/>
        <end position="68"/>
    </location>
</feature>
<dbReference type="InterPro" id="IPR011723">
    <property type="entry name" value="Znf/thioredoxin_put"/>
</dbReference>
<name>A0A8J6Z7X8_9RHOB</name>
<feature type="non-terminal residue" evidence="3">
    <location>
        <position position="68"/>
    </location>
</feature>
<feature type="compositionally biased region" description="Low complexity" evidence="1">
    <location>
        <begin position="47"/>
        <end position="61"/>
    </location>
</feature>
<dbReference type="EMBL" id="JACVXA010000015">
    <property type="protein sequence ID" value="MBE3638090.1"/>
    <property type="molecule type" value="Genomic_DNA"/>
</dbReference>
<organism evidence="3 4">
    <name type="scientific">Mangrovicoccus algicola</name>
    <dbReference type="NCBI Taxonomy" id="2771008"/>
    <lineage>
        <taxon>Bacteria</taxon>
        <taxon>Pseudomonadati</taxon>
        <taxon>Pseudomonadota</taxon>
        <taxon>Alphaproteobacteria</taxon>
        <taxon>Rhodobacterales</taxon>
        <taxon>Paracoccaceae</taxon>
        <taxon>Mangrovicoccus</taxon>
    </lineage>
</organism>
<evidence type="ECO:0000256" key="1">
    <source>
        <dbReference type="SAM" id="MobiDB-lite"/>
    </source>
</evidence>
<comment type="caution">
    <text evidence="3">The sequence shown here is derived from an EMBL/GenBank/DDBJ whole genome shotgun (WGS) entry which is preliminary data.</text>
</comment>
<dbReference type="Proteomes" id="UP000609121">
    <property type="component" value="Unassembled WGS sequence"/>
</dbReference>